<protein>
    <submittedName>
        <fullName evidence="3">Universal stress protein</fullName>
    </submittedName>
</protein>
<dbReference type="AlphaFoldDB" id="A0A371JUU0"/>
<reference evidence="3 4" key="1">
    <citation type="submission" date="2018-08" db="EMBL/GenBank/DDBJ databases">
        <title>Muricauda nanhaiensis sp. nov., isolated from seawater of the South China Sea.</title>
        <authorList>
            <person name="Dang Y."/>
        </authorList>
    </citation>
    <scope>NUCLEOTIDE SEQUENCE [LARGE SCALE GENOMIC DNA]</scope>
    <source>
        <strain evidence="3 4">SM1704</strain>
    </source>
</reference>
<evidence type="ECO:0000256" key="1">
    <source>
        <dbReference type="ARBA" id="ARBA00008791"/>
    </source>
</evidence>
<dbReference type="OrthoDB" id="1198867at2"/>
<evidence type="ECO:0000313" key="3">
    <source>
        <dbReference type="EMBL" id="RDY61575.1"/>
    </source>
</evidence>
<proteinExistence type="inferred from homology"/>
<dbReference type="PANTHER" id="PTHR46268:SF23">
    <property type="entry name" value="UNIVERSAL STRESS PROTEIN A-RELATED"/>
    <property type="match status" value="1"/>
</dbReference>
<sequence length="269" mass="29710">MNTKKNKYQILVLSDLSPDSNISLLNAVELARTINASVEVLHVKAPLDVVKGDNQLSAIRTIHKDNRSTESRLRSQIEDVVAKANIAVAHKIAYGNVKSTIKNYLSEKQPDIVVLGKPQTVLGKLLDKGVTNFVLNECNVNVLISGDEIKQGGFKDLSLGFYGRSISDMNQSELLDDLNKQTTKPLRMFSVNDGQNASEENSTEGERRNIVSYVFSEGKNALEGIVSYVKKTNTELFCISSESAKGIGLMPNTTKQMVRRLNIPILVMR</sequence>
<dbReference type="Pfam" id="PF00582">
    <property type="entry name" value="Usp"/>
    <property type="match status" value="1"/>
</dbReference>
<gene>
    <name evidence="3" type="ORF">DX873_05295</name>
</gene>
<comment type="caution">
    <text evidence="3">The sequence shown here is derived from an EMBL/GenBank/DDBJ whole genome shotgun (WGS) entry which is preliminary data.</text>
</comment>
<accession>A0A371JUU0</accession>
<dbReference type="Gene3D" id="3.40.50.12370">
    <property type="match status" value="1"/>
</dbReference>
<dbReference type="SUPFAM" id="SSF52402">
    <property type="entry name" value="Adenine nucleotide alpha hydrolases-like"/>
    <property type="match status" value="1"/>
</dbReference>
<dbReference type="InterPro" id="IPR006016">
    <property type="entry name" value="UspA"/>
</dbReference>
<evidence type="ECO:0000313" key="4">
    <source>
        <dbReference type="Proteomes" id="UP000261828"/>
    </source>
</evidence>
<dbReference type="EMBL" id="QTJX01000001">
    <property type="protein sequence ID" value="RDY61575.1"/>
    <property type="molecule type" value="Genomic_DNA"/>
</dbReference>
<dbReference type="Proteomes" id="UP000261828">
    <property type="component" value="Unassembled WGS sequence"/>
</dbReference>
<keyword evidence="4" id="KW-1185">Reference proteome</keyword>
<organism evidence="3 4">
    <name type="scientific">Flagellimonas nanhaiensis</name>
    <dbReference type="NCBI Taxonomy" id="2292706"/>
    <lineage>
        <taxon>Bacteria</taxon>
        <taxon>Pseudomonadati</taxon>
        <taxon>Bacteroidota</taxon>
        <taxon>Flavobacteriia</taxon>
        <taxon>Flavobacteriales</taxon>
        <taxon>Flavobacteriaceae</taxon>
        <taxon>Flagellimonas</taxon>
    </lineage>
</organism>
<dbReference type="RefSeq" id="WP_116183455.1">
    <property type="nucleotide sequence ID" value="NZ_QTJX01000001.1"/>
</dbReference>
<dbReference type="CDD" id="cd00293">
    <property type="entry name" value="USP-like"/>
    <property type="match status" value="1"/>
</dbReference>
<dbReference type="PANTHER" id="PTHR46268">
    <property type="entry name" value="STRESS RESPONSE PROTEIN NHAX"/>
    <property type="match status" value="1"/>
</dbReference>
<evidence type="ECO:0000259" key="2">
    <source>
        <dbReference type="Pfam" id="PF00582"/>
    </source>
</evidence>
<name>A0A371JUU0_9FLAO</name>
<feature type="domain" description="UspA" evidence="2">
    <location>
        <begin position="10"/>
        <end position="144"/>
    </location>
</feature>
<comment type="similarity">
    <text evidence="1">Belongs to the universal stress protein A family.</text>
</comment>